<dbReference type="PRINTS" id="PR00747">
    <property type="entry name" value="GLYHDRLASE47"/>
</dbReference>
<evidence type="ECO:0000256" key="9">
    <source>
        <dbReference type="ARBA" id="ARBA00024790"/>
    </source>
</evidence>
<sequence length="586" mass="65024">MPRRWSSLISITAIFLVLFFLLHRNTDTPRAANRATNGPANGFARQQSICPSTPPQPPYNRTSTGGFNWGEIPVRYPVSDFIPLSTNSPATLPRIQRSSFPLQSSITKSRQAAVKGAFQRAWTSYTTHAWKADEVRPITAGSRNNFGGWGATLVDNLDTLLIMGLDEEFAAAVDALADIEFSPHSSPSSSQSTINIFETTIRYLGGLLAAYDLTGCRETRLLDKAIQLGEMIYTSFDTENRMPVPRWNLHKAGNGEPQRAAVQGVLAELASSSLEFTRLSQLTGDMRYFDAASRITDLLDSQAGHTRIPGLWPVSVNLQKGDLTRGSTFSFGGMADSAYEYLGKTYRLLGGVGKGPQYERLARNALDAGIRHLLFRPMTPDHADILLPGVAHATSSSVGLEPRTEHLACFVGGMYALAGKLFSNQTYLDTGRKLTDGCIWYYDNSPLGIMPEMFTVPACPSVAECPWDETRGGIYTYVRDGHYFLRPEAMESIFYMWRITGDEKYREAAWRMFTAIEAVTKTEFGNAAVRDVMVEEGNVKREDSMESFWMAETLKYLYLIFGETDLVSLDDWVFNTEAHPLRGAGS</sequence>
<feature type="active site" evidence="10">
    <location>
        <position position="336"/>
    </location>
</feature>
<evidence type="ECO:0000313" key="16">
    <source>
        <dbReference type="EMBL" id="CBF75874.1"/>
    </source>
</evidence>
<dbReference type="GO" id="GO:0005975">
    <property type="term" value="P:carbohydrate metabolic process"/>
    <property type="evidence" value="ECO:0007669"/>
    <property type="project" value="InterPro"/>
</dbReference>
<dbReference type="GO" id="GO:0005509">
    <property type="term" value="F:calcium ion binding"/>
    <property type="evidence" value="ECO:0007669"/>
    <property type="project" value="InterPro"/>
</dbReference>
<keyword evidence="17" id="KW-1185">Reference proteome</keyword>
<feature type="region of interest" description="Disordered" evidence="14">
    <location>
        <begin position="32"/>
        <end position="60"/>
    </location>
</feature>
<dbReference type="InterPro" id="IPR050749">
    <property type="entry name" value="Glycosyl_Hydrolase_47"/>
</dbReference>
<dbReference type="STRING" id="227321.G5EB12"/>
<dbReference type="HOGENOM" id="CLU_003818_0_0_1"/>
<keyword evidence="13" id="KW-0326">Glycosidase</keyword>
<evidence type="ECO:0000256" key="13">
    <source>
        <dbReference type="RuleBase" id="RU361193"/>
    </source>
</evidence>
<reference evidence="17" key="2">
    <citation type="journal article" date="2009" name="Fungal Genet. Biol.">
        <title>The 2008 update of the Aspergillus nidulans genome annotation: a community effort.</title>
        <authorList>
            <person name="Wortman J.R."/>
            <person name="Gilsenan J.M."/>
            <person name="Joardar V."/>
            <person name="Deegan J."/>
            <person name="Clutterbuck J."/>
            <person name="Andersen M.R."/>
            <person name="Archer D."/>
            <person name="Bencina M."/>
            <person name="Braus G."/>
            <person name="Coutinho P."/>
            <person name="von Dohren H."/>
            <person name="Doonan J."/>
            <person name="Driessen A.J."/>
            <person name="Durek P."/>
            <person name="Espeso E."/>
            <person name="Fekete E."/>
            <person name="Flipphi M."/>
            <person name="Estrada C.G."/>
            <person name="Geysens S."/>
            <person name="Goldman G."/>
            <person name="de Groot P.W."/>
            <person name="Hansen K."/>
            <person name="Harris S.D."/>
            <person name="Heinekamp T."/>
            <person name="Helmstaedt K."/>
            <person name="Henrissat B."/>
            <person name="Hofmann G."/>
            <person name="Homan T."/>
            <person name="Horio T."/>
            <person name="Horiuchi H."/>
            <person name="James S."/>
            <person name="Jones M."/>
            <person name="Karaffa L."/>
            <person name="Karanyi Z."/>
            <person name="Kato M."/>
            <person name="Keller N."/>
            <person name="Kelly D.E."/>
            <person name="Kiel J.A."/>
            <person name="Kim J.M."/>
            <person name="van der Klei I.J."/>
            <person name="Klis F.M."/>
            <person name="Kovalchuk A."/>
            <person name="Krasevec N."/>
            <person name="Kubicek C.P."/>
            <person name="Liu B."/>
            <person name="Maccabe A."/>
            <person name="Meyer V."/>
            <person name="Mirabito P."/>
            <person name="Miskei M."/>
            <person name="Mos M."/>
            <person name="Mullins J."/>
            <person name="Nelson D.R."/>
            <person name="Nielsen J."/>
            <person name="Oakley B.R."/>
            <person name="Osmani S.A."/>
            <person name="Pakula T."/>
            <person name="Paszewski A."/>
            <person name="Paulsen I."/>
            <person name="Pilsyk S."/>
            <person name="Pocsi I."/>
            <person name="Punt P.J."/>
            <person name="Ram A.F."/>
            <person name="Ren Q."/>
            <person name="Robellet X."/>
            <person name="Robson G."/>
            <person name="Seiboth B."/>
            <person name="van Solingen P."/>
            <person name="Specht T."/>
            <person name="Sun J."/>
            <person name="Taheri-Talesh N."/>
            <person name="Takeshita N."/>
            <person name="Ussery D."/>
            <person name="vanKuyk P.A."/>
            <person name="Visser H."/>
            <person name="van de Vondervoort P.J."/>
            <person name="de Vries R.P."/>
            <person name="Walton J."/>
            <person name="Xiang X."/>
            <person name="Xiong Y."/>
            <person name="Zeng A.P."/>
            <person name="Brandt B.W."/>
            <person name="Cornell M.J."/>
            <person name="van den Hondel C.A."/>
            <person name="Visser J."/>
            <person name="Oliver S.G."/>
            <person name="Turner G."/>
        </authorList>
    </citation>
    <scope>GENOME REANNOTATION</scope>
    <source>
        <strain evidence="17">FGSC A4 / ATCC 38163 / CBS 112.46 / NRRL 194 / M139</strain>
    </source>
</reference>
<evidence type="ECO:0000256" key="5">
    <source>
        <dbReference type="ARBA" id="ARBA00007658"/>
    </source>
</evidence>
<comment type="function">
    <text evidence="9">Involved in the maturation of Asn-linked oligosaccharides. Progressively trims alpha-1,2-linked mannose residues from Man(9)GlcNAc(2) to produce Man(5)GlcNAc(2).</text>
</comment>
<dbReference type="InterPro" id="IPR012341">
    <property type="entry name" value="6hp_glycosidase-like_sf"/>
</dbReference>
<dbReference type="GO" id="GO:0005783">
    <property type="term" value="C:endoplasmic reticulum"/>
    <property type="evidence" value="ECO:0000318"/>
    <property type="project" value="GO_Central"/>
</dbReference>
<dbReference type="GeneID" id="2872989"/>
<dbReference type="SUPFAM" id="SSF48225">
    <property type="entry name" value="Seven-hairpin glycosidases"/>
    <property type="match status" value="1"/>
</dbReference>
<dbReference type="UniPathway" id="UPA00378"/>
<evidence type="ECO:0000256" key="1">
    <source>
        <dbReference type="ARBA" id="ARBA00001913"/>
    </source>
</evidence>
<dbReference type="AlphaFoldDB" id="G5EB12"/>
<dbReference type="GO" id="GO:0036503">
    <property type="term" value="P:ERAD pathway"/>
    <property type="evidence" value="ECO:0000318"/>
    <property type="project" value="GO_Central"/>
</dbReference>
<dbReference type="GO" id="GO:0004571">
    <property type="term" value="F:mannosyl-oligosaccharide 1,2-alpha-mannosidase activity"/>
    <property type="evidence" value="ECO:0000318"/>
    <property type="project" value="GO_Central"/>
</dbReference>
<evidence type="ECO:0000256" key="15">
    <source>
        <dbReference type="SAM" id="SignalP"/>
    </source>
</evidence>
<evidence type="ECO:0000256" key="14">
    <source>
        <dbReference type="SAM" id="MobiDB-lite"/>
    </source>
</evidence>
<keyword evidence="6 13" id="KW-0378">Hydrolase</keyword>
<dbReference type="FunFam" id="1.50.10.10:FF:000037">
    <property type="entry name" value="alpha-1,2-Mannosidase"/>
    <property type="match status" value="1"/>
</dbReference>
<keyword evidence="8" id="KW-0968">Cytoplasmic vesicle</keyword>
<dbReference type="eggNOG" id="KOG2204">
    <property type="taxonomic scope" value="Eukaryota"/>
</dbReference>
<dbReference type="GO" id="GO:0060205">
    <property type="term" value="C:cytoplasmic vesicle lumen"/>
    <property type="evidence" value="ECO:0007669"/>
    <property type="project" value="UniProtKB-SubCell"/>
</dbReference>
<evidence type="ECO:0000256" key="7">
    <source>
        <dbReference type="ARBA" id="ARBA00023157"/>
    </source>
</evidence>
<feature type="active site" description="Proton donor" evidence="10">
    <location>
        <position position="198"/>
    </location>
</feature>
<keyword evidence="7 12" id="KW-1015">Disulfide bond</keyword>
<dbReference type="InterPro" id="IPR001382">
    <property type="entry name" value="Glyco_hydro_47"/>
</dbReference>
<dbReference type="Pfam" id="PF01532">
    <property type="entry name" value="Glyco_hydro_47"/>
    <property type="match status" value="1"/>
</dbReference>
<dbReference type="OrthoDB" id="8118055at2759"/>
<dbReference type="RefSeq" id="XP_661170.1">
    <property type="nucleotide sequence ID" value="XM_656078.2"/>
</dbReference>
<reference evidence="17" key="1">
    <citation type="journal article" date="2005" name="Nature">
        <title>Sequencing of Aspergillus nidulans and comparative analysis with A. fumigatus and A. oryzae.</title>
        <authorList>
            <person name="Galagan J.E."/>
            <person name="Calvo S.E."/>
            <person name="Cuomo C."/>
            <person name="Ma L.J."/>
            <person name="Wortman J.R."/>
            <person name="Batzoglou S."/>
            <person name="Lee S.I."/>
            <person name="Basturkmen M."/>
            <person name="Spevak C.C."/>
            <person name="Clutterbuck J."/>
            <person name="Kapitonov V."/>
            <person name="Jurka J."/>
            <person name="Scazzocchio C."/>
            <person name="Farman M."/>
            <person name="Butler J."/>
            <person name="Purcell S."/>
            <person name="Harris S."/>
            <person name="Braus G.H."/>
            <person name="Draht O."/>
            <person name="Busch S."/>
            <person name="D'Enfert C."/>
            <person name="Bouchier C."/>
            <person name="Goldman G.H."/>
            <person name="Bell-Pedersen D."/>
            <person name="Griffiths-Jones S."/>
            <person name="Doonan J.H."/>
            <person name="Yu J."/>
            <person name="Vienken K."/>
            <person name="Pain A."/>
            <person name="Freitag M."/>
            <person name="Selker E.U."/>
            <person name="Archer D.B."/>
            <person name="Penalva M.A."/>
            <person name="Oakley B.R."/>
            <person name="Momany M."/>
            <person name="Tanaka T."/>
            <person name="Kumagai T."/>
            <person name="Asai K."/>
            <person name="Machida M."/>
            <person name="Nierman W.C."/>
            <person name="Denning D.W."/>
            <person name="Caddick M."/>
            <person name="Hynes M."/>
            <person name="Paoletti M."/>
            <person name="Fischer R."/>
            <person name="Miller B."/>
            <person name="Dyer P."/>
            <person name="Sachs M.S."/>
            <person name="Osmani S.A."/>
            <person name="Birren B.W."/>
        </authorList>
    </citation>
    <scope>NUCLEOTIDE SEQUENCE [LARGE SCALE GENOMIC DNA]</scope>
    <source>
        <strain evidence="17">FGSC A4 / ATCC 38163 / CBS 112.46 / NRRL 194 / M139</strain>
    </source>
</reference>
<comment type="similarity">
    <text evidence="5 13">Belongs to the glycosyl hydrolase 47 family.</text>
</comment>
<dbReference type="KEGG" id="ani:ANIA_03566"/>
<keyword evidence="11" id="KW-0479">Metal-binding</keyword>
<evidence type="ECO:0000256" key="8">
    <source>
        <dbReference type="ARBA" id="ARBA00023329"/>
    </source>
</evidence>
<feature type="signal peptide" evidence="15">
    <location>
        <begin position="1"/>
        <end position="24"/>
    </location>
</feature>
<feature type="chain" id="PRO_5010164911" description="alpha-1,2-Mannosidase" evidence="15">
    <location>
        <begin position="25"/>
        <end position="586"/>
    </location>
</feature>
<accession>G5EB12</accession>
<feature type="active site" evidence="10">
    <location>
        <position position="488"/>
    </location>
</feature>
<dbReference type="GO" id="GO:0016020">
    <property type="term" value="C:membrane"/>
    <property type="evidence" value="ECO:0000318"/>
    <property type="project" value="GO_Central"/>
</dbReference>
<feature type="active site" description="Proton donor" evidence="10">
    <location>
        <position position="452"/>
    </location>
</feature>
<protein>
    <recommendedName>
        <fullName evidence="13">alpha-1,2-Mannosidase</fullName>
        <ecNumber evidence="13">3.2.1.-</ecNumber>
    </recommendedName>
</protein>
<keyword evidence="15" id="KW-0732">Signal</keyword>
<evidence type="ECO:0000313" key="17">
    <source>
        <dbReference type="Proteomes" id="UP000000560"/>
    </source>
</evidence>
<feature type="disulfide bond" evidence="12">
    <location>
        <begin position="409"/>
        <end position="438"/>
    </location>
</feature>
<feature type="binding site" evidence="11">
    <location>
        <position position="576"/>
    </location>
    <ligand>
        <name>Ca(2+)</name>
        <dbReference type="ChEBI" id="CHEBI:29108"/>
    </ligand>
</feature>
<organism evidence="16 17">
    <name type="scientific">Emericella nidulans (strain FGSC A4 / ATCC 38163 / CBS 112.46 / NRRL 194 / M139)</name>
    <name type="common">Aspergillus nidulans</name>
    <dbReference type="NCBI Taxonomy" id="227321"/>
    <lineage>
        <taxon>Eukaryota</taxon>
        <taxon>Fungi</taxon>
        <taxon>Dikarya</taxon>
        <taxon>Ascomycota</taxon>
        <taxon>Pezizomycotina</taxon>
        <taxon>Eurotiomycetes</taxon>
        <taxon>Eurotiomycetidae</taxon>
        <taxon>Eurotiales</taxon>
        <taxon>Aspergillaceae</taxon>
        <taxon>Aspergillus</taxon>
        <taxon>Aspergillus subgen. Nidulantes</taxon>
    </lineage>
</organism>
<comment type="pathway">
    <text evidence="4">Protein modification; protein glycosylation.</text>
</comment>
<dbReference type="VEuPathDB" id="FungiDB:AN3566"/>
<feature type="compositionally biased region" description="Polar residues" evidence="14">
    <location>
        <begin position="34"/>
        <end position="51"/>
    </location>
</feature>
<dbReference type="InParanoid" id="G5EB12"/>
<dbReference type="Proteomes" id="UP000000560">
    <property type="component" value="Chromosome II"/>
</dbReference>
<evidence type="ECO:0000256" key="12">
    <source>
        <dbReference type="PIRSR" id="PIRSR601382-3"/>
    </source>
</evidence>
<comment type="cofactor">
    <cofactor evidence="1 11">
        <name>Ca(2+)</name>
        <dbReference type="ChEBI" id="CHEBI:29108"/>
    </cofactor>
</comment>
<proteinExistence type="inferred from homology"/>
<dbReference type="EC" id="3.2.1.-" evidence="13"/>
<dbReference type="OMA" id="TEHAWTM"/>
<gene>
    <name evidence="16" type="ORF">ANIA_03566</name>
</gene>
<comment type="subcellular location">
    <subcellularLocation>
        <location evidence="3">Cytoplasmic vesicle lumen</location>
    </subcellularLocation>
</comment>
<accession>C8V4G5</accession>
<dbReference type="FunCoup" id="G5EB12">
    <property type="interactions" value="99"/>
</dbReference>
<evidence type="ECO:0000256" key="4">
    <source>
        <dbReference type="ARBA" id="ARBA00004922"/>
    </source>
</evidence>
<keyword evidence="11" id="KW-0106">Calcium</keyword>
<dbReference type="Gene3D" id="1.50.10.10">
    <property type="match status" value="1"/>
</dbReference>
<dbReference type="CAZy" id="GH47">
    <property type="family name" value="Glycoside Hydrolase Family 47"/>
</dbReference>
<dbReference type="InterPro" id="IPR036026">
    <property type="entry name" value="Seven-hairpin_glycosidases"/>
</dbReference>
<evidence type="ECO:0000256" key="3">
    <source>
        <dbReference type="ARBA" id="ARBA00004321"/>
    </source>
</evidence>
<dbReference type="EMBL" id="BN001302">
    <property type="protein sequence ID" value="CBF75874.1"/>
    <property type="molecule type" value="Genomic_DNA"/>
</dbReference>
<dbReference type="PANTHER" id="PTHR11742:SF89">
    <property type="entry name" value="ALPHA-1,2-MANNOSIDASE"/>
    <property type="match status" value="1"/>
</dbReference>
<evidence type="ECO:0000256" key="11">
    <source>
        <dbReference type="PIRSR" id="PIRSR601382-2"/>
    </source>
</evidence>
<name>G5EB12_EMENI</name>
<evidence type="ECO:0000256" key="6">
    <source>
        <dbReference type="ARBA" id="ARBA00022801"/>
    </source>
</evidence>
<dbReference type="PANTHER" id="PTHR11742">
    <property type="entry name" value="MANNOSYL-OLIGOSACCHARIDE ALPHA-1,2-MANNOSIDASE-RELATED"/>
    <property type="match status" value="1"/>
</dbReference>
<comment type="cofactor">
    <cofactor evidence="2">
        <name>Mg(2+)</name>
        <dbReference type="ChEBI" id="CHEBI:18420"/>
    </cofactor>
</comment>
<evidence type="ECO:0000256" key="10">
    <source>
        <dbReference type="PIRSR" id="PIRSR601382-1"/>
    </source>
</evidence>
<evidence type="ECO:0000256" key="2">
    <source>
        <dbReference type="ARBA" id="ARBA00001946"/>
    </source>
</evidence>